<feature type="region of interest" description="Disordered" evidence="21">
    <location>
        <begin position="1"/>
        <end position="162"/>
    </location>
</feature>
<dbReference type="GO" id="GO:0033173">
    <property type="term" value="P:calcineurin-NFAT signaling cascade"/>
    <property type="evidence" value="ECO:0007669"/>
    <property type="project" value="TreeGrafter"/>
</dbReference>
<evidence type="ECO:0000256" key="2">
    <source>
        <dbReference type="ARBA" id="ARBA00004286"/>
    </source>
</evidence>
<feature type="domain" description="RHD" evidence="22">
    <location>
        <begin position="255"/>
        <end position="429"/>
    </location>
</feature>
<keyword evidence="5" id="KW-0963">Cytoplasm</keyword>
<dbReference type="InterPro" id="IPR014756">
    <property type="entry name" value="Ig_E-set"/>
</dbReference>
<evidence type="ECO:0000256" key="20">
    <source>
        <dbReference type="ARBA" id="ARBA00080722"/>
    </source>
</evidence>
<evidence type="ECO:0000256" key="7">
    <source>
        <dbReference type="ARBA" id="ARBA00022553"/>
    </source>
</evidence>
<dbReference type="Pfam" id="PF00554">
    <property type="entry name" value="RHD_DNA_bind"/>
    <property type="match status" value="1"/>
</dbReference>
<keyword evidence="16" id="KW-0539">Nucleus</keyword>
<evidence type="ECO:0000256" key="1">
    <source>
        <dbReference type="ARBA" id="ARBA00004123"/>
    </source>
</evidence>
<evidence type="ECO:0000313" key="24">
    <source>
        <dbReference type="Proteomes" id="UP000518266"/>
    </source>
</evidence>
<evidence type="ECO:0000256" key="16">
    <source>
        <dbReference type="ARBA" id="ARBA00023242"/>
    </source>
</evidence>
<evidence type="ECO:0000256" key="9">
    <source>
        <dbReference type="ARBA" id="ARBA00022765"/>
    </source>
</evidence>
<evidence type="ECO:0000313" key="23">
    <source>
        <dbReference type="EMBL" id="KAF3832648.1"/>
    </source>
</evidence>
<keyword evidence="14" id="KW-0010">Activator</keyword>
<dbReference type="GO" id="GO:0005634">
    <property type="term" value="C:nucleus"/>
    <property type="evidence" value="ECO:0007669"/>
    <property type="project" value="UniProtKB-SubCell"/>
</dbReference>
<keyword evidence="10" id="KW-0832">Ubl conjugation</keyword>
<dbReference type="EMBL" id="JAAKFY010000027">
    <property type="protein sequence ID" value="KAF3832648.1"/>
    <property type="molecule type" value="Genomic_DNA"/>
</dbReference>
<dbReference type="GO" id="GO:0000978">
    <property type="term" value="F:RNA polymerase II cis-regulatory region sequence-specific DNA binding"/>
    <property type="evidence" value="ECO:0007669"/>
    <property type="project" value="InterPro"/>
</dbReference>
<feature type="region of interest" description="Disordered" evidence="21">
    <location>
        <begin position="181"/>
        <end position="265"/>
    </location>
</feature>
<dbReference type="InterPro" id="IPR032397">
    <property type="entry name" value="RHD_dimer"/>
</dbReference>
<feature type="compositionally biased region" description="Low complexity" evidence="21">
    <location>
        <begin position="47"/>
        <end position="61"/>
    </location>
</feature>
<dbReference type="InterPro" id="IPR037059">
    <property type="entry name" value="RHD_DNA_bind_dom_sf"/>
</dbReference>
<dbReference type="GO" id="GO:0010467">
    <property type="term" value="P:gene expression"/>
    <property type="evidence" value="ECO:0007669"/>
    <property type="project" value="UniProtKB-ARBA"/>
</dbReference>
<feature type="compositionally biased region" description="Polar residues" evidence="21">
    <location>
        <begin position="235"/>
        <end position="245"/>
    </location>
</feature>
<comment type="caution">
    <text evidence="23">The sequence shown here is derived from an EMBL/GenBank/DDBJ whole genome shotgun (WGS) entry which is preliminary data.</text>
</comment>
<evidence type="ECO:0000256" key="11">
    <source>
        <dbReference type="ARBA" id="ARBA00022990"/>
    </source>
</evidence>
<feature type="compositionally biased region" description="Basic residues" evidence="21">
    <location>
        <begin position="190"/>
        <end position="202"/>
    </location>
</feature>
<organism evidence="23 24">
    <name type="scientific">Dissostichus mawsoni</name>
    <name type="common">Antarctic cod</name>
    <dbReference type="NCBI Taxonomy" id="36200"/>
    <lineage>
        <taxon>Eukaryota</taxon>
        <taxon>Metazoa</taxon>
        <taxon>Chordata</taxon>
        <taxon>Craniata</taxon>
        <taxon>Vertebrata</taxon>
        <taxon>Euteleostomi</taxon>
        <taxon>Actinopterygii</taxon>
        <taxon>Neopterygii</taxon>
        <taxon>Teleostei</taxon>
        <taxon>Neoteleostei</taxon>
        <taxon>Acanthomorphata</taxon>
        <taxon>Eupercaria</taxon>
        <taxon>Perciformes</taxon>
        <taxon>Notothenioidei</taxon>
        <taxon>Nototheniidae</taxon>
        <taxon>Dissostichus</taxon>
    </lineage>
</organism>
<dbReference type="InterPro" id="IPR015646">
    <property type="entry name" value="NFAT5_RHD_DNA-bd"/>
</dbReference>
<dbReference type="PROSITE" id="PS50254">
    <property type="entry name" value="REL_2"/>
    <property type="match status" value="1"/>
</dbReference>
<dbReference type="SUPFAM" id="SSF49417">
    <property type="entry name" value="p53-like transcription factors"/>
    <property type="match status" value="1"/>
</dbReference>
<comment type="function">
    <text evidence="17">Transcription factor involved, among others, in the transcriptional regulation of osmoprotective and inflammatory genes. Binds the DNA consensus sequence 5'-[ACT][AG]TGGAAA[CAT]A[TA][ATC][CA][ATG][GT][GAC][CG][CT]-3'. Mediates the transcriptional response to hypertonicity. Positively regulates the transcription of LCN2 and S100A4 genes; optimal transactivation of these genes requires the presence of DDX5/DDX17. Also involved in the DNA damage response by preventing formation of R-loops; R-loops are composed of a DNA:RNA hybrid and the associated non-template single-stranded DNA.</text>
</comment>
<evidence type="ECO:0000256" key="21">
    <source>
        <dbReference type="SAM" id="MobiDB-lite"/>
    </source>
</evidence>
<feature type="region of interest" description="Disordered" evidence="21">
    <location>
        <begin position="840"/>
        <end position="863"/>
    </location>
</feature>
<evidence type="ECO:0000256" key="5">
    <source>
        <dbReference type="ARBA" id="ARBA00022490"/>
    </source>
</evidence>
<dbReference type="FunFam" id="2.60.40.340:FF:000002">
    <property type="entry name" value="Nuclear factor of activated T-cells 5, tonicity-responsive"/>
    <property type="match status" value="1"/>
</dbReference>
<dbReference type="InterPro" id="IPR013783">
    <property type="entry name" value="Ig-like_fold"/>
</dbReference>
<evidence type="ECO:0000256" key="19">
    <source>
        <dbReference type="ARBA" id="ARBA00072227"/>
    </source>
</evidence>
<feature type="region of interest" description="Disordered" evidence="21">
    <location>
        <begin position="586"/>
        <end position="634"/>
    </location>
</feature>
<dbReference type="FunFam" id="2.60.40.10:FF:000174">
    <property type="entry name" value="Nuclear factor of activated T-cells 5, tonicity-responsive"/>
    <property type="match status" value="1"/>
</dbReference>
<feature type="compositionally biased region" description="Polar residues" evidence="21">
    <location>
        <begin position="1"/>
        <end position="15"/>
    </location>
</feature>
<evidence type="ECO:0000256" key="8">
    <source>
        <dbReference type="ARBA" id="ARBA00022763"/>
    </source>
</evidence>
<dbReference type="InterPro" id="IPR008967">
    <property type="entry name" value="p53-like_TF_DNA-bd_sf"/>
</dbReference>
<dbReference type="Gene3D" id="2.60.40.10">
    <property type="entry name" value="Immunoglobulins"/>
    <property type="match status" value="1"/>
</dbReference>
<evidence type="ECO:0000256" key="13">
    <source>
        <dbReference type="ARBA" id="ARBA00023125"/>
    </source>
</evidence>
<dbReference type="PANTHER" id="PTHR12533:SF10">
    <property type="entry name" value="NUCLEAR FACTOR OF ACTIVATED T-CELLS 5"/>
    <property type="match status" value="1"/>
</dbReference>
<keyword evidence="4" id="KW-0158">Chromosome</keyword>
<evidence type="ECO:0000259" key="22">
    <source>
        <dbReference type="PROSITE" id="PS50254"/>
    </source>
</evidence>
<dbReference type="PANTHER" id="PTHR12533">
    <property type="entry name" value="NFAT"/>
    <property type="match status" value="1"/>
</dbReference>
<keyword evidence="9" id="KW-0013">ADP-ribosylation</keyword>
<feature type="compositionally biased region" description="Basic and acidic residues" evidence="21">
    <location>
        <begin position="702"/>
        <end position="717"/>
    </location>
</feature>
<dbReference type="OrthoDB" id="5346094at2759"/>
<dbReference type="SMART" id="SM00429">
    <property type="entry name" value="IPT"/>
    <property type="match status" value="1"/>
</dbReference>
<dbReference type="AlphaFoldDB" id="A0A7J5X866"/>
<dbReference type="InterPro" id="IPR008366">
    <property type="entry name" value="NFAT"/>
</dbReference>
<name>A0A7J5X866_DISMA</name>
<sequence length="1009" mass="108115">MPFSTQQSPKIMSQKSGGEAGPPPSAAVASDAMSSSVTMEGPRSAFPTSSSPTMHSSASATDQNTVHGGNVDPEDCRSSRVVPEVVGAEGGNGNCSNGGNCRGSSEQGGGRGVTSQEAQLHHQMTPSKRRTVLNISPPPQDLFDTSQMSCQDETSLDSEQSNSIWMEDSLSNFSIMSTVSYNDNTEVPRKSRKRTPRQRPGPKSRPAGETSMDVFDADSAKGPHFVLSQLGPDNKTGSKGSSDDPQTTHHKGGALSMQFPQKSEGKELKIVVQPETQHRARYLTEGSRGSVKDRTQQGFPTIKLEGVNEPVVLQVFVGNDTGRVKPHGFYQACRVTGRNTTACKEVDIDGTTVIEVSLDPSTNMKLAVDCVGILKLRNADVEARIGVAGSKKKSTRARLVFRVNIPRADGSVLTLQTPSSPILCTQPAGVPEILKKSLHTCSVRGGEEVFIIQKLSLKTPKSYFRRISLKSWKAEAEIDMELFHQNHLIVKVPPYQNQAITSPVCVAIYVLTNAGRSHDVQPFTYTPDSAINDVAVKKEAPSPVNTCSFDEVVDGALMPSMLPLVKREDVTPMEVTSNLQSSGVFKQTGDLCPAQQNPDMTAGHLNKNRAFSNNLSQPAGDPDKGQAPVFPNTEPLSTIQKQDIAPASSFSVPADSLLQQGSQQFPGAQRGPRAGEARITRPSGGVVSESLSGAGPGRSFSKHHDSPAFPHPTEKPMEQQQPPQPQPHTQPAQQASLFQNITQHPSSNTLSPGQQQQQAGLLFCNSPLSSPDQASSLLFGSQGQMPPLTSSSLVSQEPQNPSMLFSQASMVAVNQQDRSEPMALGNPTDRRQQVMFQEQQPMQLGSSSNSRQEQPVGLFMPQSNMGSLQGGLAAQELAQSAMFASQNGVANLQTTTSRLFNSPGRCFRALWAGASISPASRSSSLASSCSGFRTLMNTPGNTLSDQIIAISQSGQNQRESDAHIQSLLCQSLSQSGPVQNSMNSPQNMEKIDDLLVSLQESGSNLTRSY</sequence>
<dbReference type="SUPFAM" id="SSF81296">
    <property type="entry name" value="E set domains"/>
    <property type="match status" value="1"/>
</dbReference>
<proteinExistence type="predicted"/>
<evidence type="ECO:0000256" key="10">
    <source>
        <dbReference type="ARBA" id="ARBA00022843"/>
    </source>
</evidence>
<dbReference type="GO" id="GO:0000981">
    <property type="term" value="F:DNA-binding transcription factor activity, RNA polymerase II-specific"/>
    <property type="evidence" value="ECO:0007669"/>
    <property type="project" value="TreeGrafter"/>
</dbReference>
<feature type="compositionally biased region" description="Polar residues" evidence="21">
    <location>
        <begin position="143"/>
        <end position="162"/>
    </location>
</feature>
<keyword evidence="7" id="KW-0597">Phosphoprotein</keyword>
<comment type="subcellular location">
    <subcellularLocation>
        <location evidence="2">Chromosome</location>
    </subcellularLocation>
    <subcellularLocation>
        <location evidence="3">Cytoplasm</location>
    </subcellularLocation>
    <subcellularLocation>
        <location evidence="1">Nucleus</location>
    </subcellularLocation>
</comment>
<accession>A0A7J5X866</accession>
<evidence type="ECO:0000256" key="14">
    <source>
        <dbReference type="ARBA" id="ARBA00023159"/>
    </source>
</evidence>
<dbReference type="Gene3D" id="2.60.40.340">
    <property type="entry name" value="Rel homology domain (RHD), DNA-binding domain"/>
    <property type="match status" value="1"/>
</dbReference>
<keyword evidence="13" id="KW-0238">DNA-binding</keyword>
<evidence type="ECO:0000256" key="15">
    <source>
        <dbReference type="ARBA" id="ARBA00023163"/>
    </source>
</evidence>
<comment type="subunit">
    <text evidence="18">Homodimer when bound to DNA, completely encircles its DNA target. Interacts with CIDEC; this interaction is direct and retains NFAT5 in the cytoplasm. Does not bind with Fos and Jun transcription factors. Interacts with DDX5 and DDX17; this interaction leads to DDX5/DDX17 recruitment to LNC2 and S100A4 promoters and NFAT5-mediated DDX5/DDX17-enhanced transactivation.</text>
</comment>
<dbReference type="GO" id="GO:0005737">
    <property type="term" value="C:cytoplasm"/>
    <property type="evidence" value="ECO:0007669"/>
    <property type="project" value="UniProtKB-SubCell"/>
</dbReference>
<dbReference type="Proteomes" id="UP000518266">
    <property type="component" value="Unassembled WGS sequence"/>
</dbReference>
<feature type="compositionally biased region" description="Low complexity" evidence="21">
    <location>
        <begin position="94"/>
        <end position="105"/>
    </location>
</feature>
<evidence type="ECO:0000256" key="6">
    <source>
        <dbReference type="ARBA" id="ARBA00022499"/>
    </source>
</evidence>
<evidence type="ECO:0000256" key="17">
    <source>
        <dbReference type="ARBA" id="ARBA00055141"/>
    </source>
</evidence>
<keyword evidence="24" id="KW-1185">Reference proteome</keyword>
<keyword evidence="8" id="KW-0227">DNA damage</keyword>
<dbReference type="InterPro" id="IPR002909">
    <property type="entry name" value="IPT_dom"/>
</dbReference>
<evidence type="ECO:0000256" key="12">
    <source>
        <dbReference type="ARBA" id="ARBA00023015"/>
    </source>
</evidence>
<evidence type="ECO:0000256" key="4">
    <source>
        <dbReference type="ARBA" id="ARBA00022454"/>
    </source>
</evidence>
<dbReference type="GO" id="GO:0005667">
    <property type="term" value="C:transcription regulator complex"/>
    <property type="evidence" value="ECO:0007669"/>
    <property type="project" value="TreeGrafter"/>
</dbReference>
<dbReference type="InterPro" id="IPR011539">
    <property type="entry name" value="RHD_DNA_bind_dom"/>
</dbReference>
<evidence type="ECO:0000256" key="18">
    <source>
        <dbReference type="ARBA" id="ARBA00065799"/>
    </source>
</evidence>
<reference evidence="23 24" key="1">
    <citation type="submission" date="2020-03" db="EMBL/GenBank/DDBJ databases">
        <title>Dissostichus mawsoni Genome sequencing and assembly.</title>
        <authorList>
            <person name="Park H."/>
        </authorList>
    </citation>
    <scope>NUCLEOTIDE SEQUENCE [LARGE SCALE GENOMIC DNA]</scope>
    <source>
        <strain evidence="23">DM0001</strain>
        <tissue evidence="23">Muscle</tissue>
    </source>
</reference>
<feature type="region of interest" description="Disordered" evidence="21">
    <location>
        <begin position="774"/>
        <end position="799"/>
    </location>
</feature>
<keyword evidence="11" id="KW-0007">Acetylation</keyword>
<dbReference type="GO" id="GO:0007399">
    <property type="term" value="P:nervous system development"/>
    <property type="evidence" value="ECO:0007669"/>
    <property type="project" value="UniProtKB-ARBA"/>
</dbReference>
<feature type="region of interest" description="Disordered" evidence="21">
    <location>
        <begin position="662"/>
        <end position="734"/>
    </location>
</feature>
<dbReference type="GO" id="GO:0006974">
    <property type="term" value="P:DNA damage response"/>
    <property type="evidence" value="ECO:0007669"/>
    <property type="project" value="UniProtKB-KW"/>
</dbReference>
<dbReference type="GO" id="GO:1902531">
    <property type="term" value="P:regulation of intracellular signal transduction"/>
    <property type="evidence" value="ECO:0007669"/>
    <property type="project" value="UniProtKB-ARBA"/>
</dbReference>
<dbReference type="GO" id="GO:0045944">
    <property type="term" value="P:positive regulation of transcription by RNA polymerase II"/>
    <property type="evidence" value="ECO:0007669"/>
    <property type="project" value="UniProtKB-ARBA"/>
</dbReference>
<feature type="compositionally biased region" description="Polar residues" evidence="21">
    <location>
        <begin position="113"/>
        <end position="126"/>
    </location>
</feature>
<feature type="compositionally biased region" description="Polar residues" evidence="21">
    <location>
        <begin position="844"/>
        <end position="853"/>
    </location>
</feature>
<dbReference type="GO" id="GO:0005694">
    <property type="term" value="C:chromosome"/>
    <property type="evidence" value="ECO:0007669"/>
    <property type="project" value="UniProtKB-SubCell"/>
</dbReference>
<keyword evidence="15" id="KW-0804">Transcription</keyword>
<protein>
    <recommendedName>
        <fullName evidence="19">Nuclear factor of activated T-cells 5</fullName>
    </recommendedName>
    <alternativeName>
        <fullName evidence="20">T-cell transcription factor NFAT5</fullName>
    </alternativeName>
</protein>
<evidence type="ECO:0000256" key="3">
    <source>
        <dbReference type="ARBA" id="ARBA00004496"/>
    </source>
</evidence>
<keyword evidence="6" id="KW-1017">Isopeptide bond</keyword>
<feature type="compositionally biased region" description="Low complexity" evidence="21">
    <location>
        <begin position="26"/>
        <end position="36"/>
    </location>
</feature>
<keyword evidence="12" id="KW-0805">Transcription regulation</keyword>
<dbReference type="Pfam" id="PF16179">
    <property type="entry name" value="RHD_dimer"/>
    <property type="match status" value="1"/>
</dbReference>
<dbReference type="CDD" id="cd07882">
    <property type="entry name" value="RHD-n_TonEBP"/>
    <property type="match status" value="1"/>
</dbReference>
<gene>
    <name evidence="23" type="ORF">F7725_026313</name>
</gene>